<dbReference type="Pfam" id="PF17680">
    <property type="entry name" value="FlgO"/>
    <property type="match status" value="1"/>
</dbReference>
<dbReference type="HOGENOM" id="CLU_1260440_0_0_6"/>
<dbReference type="STRING" id="1129794.C427_3295"/>
<protein>
    <recommendedName>
        <fullName evidence="2">FlgO domain-containing protein</fullName>
    </recommendedName>
</protein>
<dbReference type="KEGG" id="gps:C427_3295"/>
<evidence type="ECO:0000313" key="4">
    <source>
        <dbReference type="Proteomes" id="UP000011864"/>
    </source>
</evidence>
<organism evidence="3 4">
    <name type="scientific">Paraglaciecola psychrophila 170</name>
    <dbReference type="NCBI Taxonomy" id="1129794"/>
    <lineage>
        <taxon>Bacteria</taxon>
        <taxon>Pseudomonadati</taxon>
        <taxon>Pseudomonadota</taxon>
        <taxon>Gammaproteobacteria</taxon>
        <taxon>Alteromonadales</taxon>
        <taxon>Alteromonadaceae</taxon>
        <taxon>Paraglaciecola</taxon>
    </lineage>
</organism>
<dbReference type="AlphaFoldDB" id="M4RT71"/>
<feature type="domain" description="FlgO" evidence="2">
    <location>
        <begin position="24"/>
        <end position="152"/>
    </location>
</feature>
<evidence type="ECO:0000259" key="2">
    <source>
        <dbReference type="Pfam" id="PF17680"/>
    </source>
</evidence>
<sequence>MPEQSPRTSTAYSKDHDINYYVRGMMQDLAANLQYVNSSTPVAVVSFVMLDSNYNDSNLLGIQIAESLIHEVHKFGIPVIDFKTTGYIRVTEQGDFAFSRDYEDFTGEMPARYIVGGTMLKHTDGYLINARIVGMQSQAVVASAQSFIPNSVSEPILMMSAAPKSSNRSENIQLGRVAFPPDLDSSLRTQKNENLMNRSQPMDNIANNSASNNVSLIQE</sequence>
<dbReference type="Proteomes" id="UP000011864">
    <property type="component" value="Chromosome"/>
</dbReference>
<keyword evidence="4" id="KW-1185">Reference proteome</keyword>
<dbReference type="InterPro" id="IPR041215">
    <property type="entry name" value="FlgO_dom"/>
</dbReference>
<gene>
    <name evidence="3" type="ORF">C427_3295</name>
</gene>
<evidence type="ECO:0000256" key="1">
    <source>
        <dbReference type="SAM" id="MobiDB-lite"/>
    </source>
</evidence>
<dbReference type="PATRIC" id="fig|1129794.4.peg.3274"/>
<dbReference type="eggNOG" id="COG5616">
    <property type="taxonomic scope" value="Bacteria"/>
</dbReference>
<dbReference type="OrthoDB" id="6116374at2"/>
<proteinExistence type="predicted"/>
<reference evidence="3 4" key="1">
    <citation type="journal article" date="2013" name="Genome Announc.">
        <title>Complete Genome Sequence of Glaciecola psychrophila Strain 170T.</title>
        <authorList>
            <person name="Yin J."/>
            <person name="Chen J."/>
            <person name="Liu G."/>
            <person name="Yu Y."/>
            <person name="Song L."/>
            <person name="Wang X."/>
            <person name="Qu X."/>
        </authorList>
    </citation>
    <scope>NUCLEOTIDE SEQUENCE [LARGE SCALE GENOMIC DNA]</scope>
    <source>
        <strain evidence="3 4">170</strain>
    </source>
</reference>
<dbReference type="RefSeq" id="WP_015430963.1">
    <property type="nucleotide sequence ID" value="NC_020514.1"/>
</dbReference>
<feature type="compositionally biased region" description="Low complexity" evidence="1">
    <location>
        <begin position="204"/>
        <end position="213"/>
    </location>
</feature>
<accession>M4RT71</accession>
<evidence type="ECO:0000313" key="3">
    <source>
        <dbReference type="EMBL" id="AGH45404.1"/>
    </source>
</evidence>
<dbReference type="EMBL" id="CP003837">
    <property type="protein sequence ID" value="AGH45404.1"/>
    <property type="molecule type" value="Genomic_DNA"/>
</dbReference>
<feature type="region of interest" description="Disordered" evidence="1">
    <location>
        <begin position="198"/>
        <end position="219"/>
    </location>
</feature>
<name>M4RT71_9ALTE</name>